<accession>A0ACC0N9A3</accession>
<gene>
    <name evidence="1" type="ORF">RHMOL_Rhmol06G0020500</name>
</gene>
<protein>
    <submittedName>
        <fullName evidence="1">Uncharacterized protein</fullName>
    </submittedName>
</protein>
<keyword evidence="2" id="KW-1185">Reference proteome</keyword>
<evidence type="ECO:0000313" key="1">
    <source>
        <dbReference type="EMBL" id="KAI8549384.1"/>
    </source>
</evidence>
<reference evidence="1" key="1">
    <citation type="submission" date="2022-02" db="EMBL/GenBank/DDBJ databases">
        <title>Plant Genome Project.</title>
        <authorList>
            <person name="Zhang R.-G."/>
        </authorList>
    </citation>
    <scope>NUCLEOTIDE SEQUENCE</scope>
    <source>
        <strain evidence="1">AT1</strain>
    </source>
</reference>
<dbReference type="EMBL" id="CM046393">
    <property type="protein sequence ID" value="KAI8549384.1"/>
    <property type="molecule type" value="Genomic_DNA"/>
</dbReference>
<dbReference type="Proteomes" id="UP001062846">
    <property type="component" value="Chromosome 6"/>
</dbReference>
<organism evidence="1 2">
    <name type="scientific">Rhododendron molle</name>
    <name type="common">Chinese azalea</name>
    <name type="synonym">Azalea mollis</name>
    <dbReference type="NCBI Taxonomy" id="49168"/>
    <lineage>
        <taxon>Eukaryota</taxon>
        <taxon>Viridiplantae</taxon>
        <taxon>Streptophyta</taxon>
        <taxon>Embryophyta</taxon>
        <taxon>Tracheophyta</taxon>
        <taxon>Spermatophyta</taxon>
        <taxon>Magnoliopsida</taxon>
        <taxon>eudicotyledons</taxon>
        <taxon>Gunneridae</taxon>
        <taxon>Pentapetalae</taxon>
        <taxon>asterids</taxon>
        <taxon>Ericales</taxon>
        <taxon>Ericaceae</taxon>
        <taxon>Ericoideae</taxon>
        <taxon>Rhodoreae</taxon>
        <taxon>Rhododendron</taxon>
    </lineage>
</organism>
<comment type="caution">
    <text evidence="1">The sequence shown here is derived from an EMBL/GenBank/DDBJ whole genome shotgun (WGS) entry which is preliminary data.</text>
</comment>
<sequence length="266" mass="29877">MGGDTESSESSDTATESVSSHRKRVQKFDVYEEISKKLRASENEEVSQPGFEDELWNHFNRFSVSYATDVNVEQPEDVIMHMKLLNLAEESNTRPAFEVRIVQAKESNGQGGGDCELHSFRHFYEITISTVDKPQLLSKLTSLLSEIGLNIQEAHAFSTADGYSLDTFVVDGWSSKETEQLREVLEREIPKIQNLSQSKNQFESPSLLSRIEDNNTGNERIASRLKIEQTAKALQEAQVLVQLLEKEHALAVQEDLAIANEATSSL</sequence>
<name>A0ACC0N9A3_RHOML</name>
<evidence type="ECO:0000313" key="2">
    <source>
        <dbReference type="Proteomes" id="UP001062846"/>
    </source>
</evidence>
<proteinExistence type="predicted"/>